<dbReference type="PANTHER" id="PTHR37291">
    <property type="entry name" value="5-METHYLCYTOSINE-SPECIFIC RESTRICTION ENZYME B"/>
    <property type="match status" value="1"/>
</dbReference>
<proteinExistence type="predicted"/>
<dbReference type="Proteomes" id="UP001163255">
    <property type="component" value="Chromosome"/>
</dbReference>
<dbReference type="InterPro" id="IPR011704">
    <property type="entry name" value="ATPase_dyneun-rel_AAA"/>
</dbReference>
<gene>
    <name evidence="2" type="ORF">NX720_17075</name>
</gene>
<name>A0ABY6GPC3_9GAMM</name>
<organism evidence="2 3">
    <name type="scientific">Endozoicomonas euniceicola</name>
    <dbReference type="NCBI Taxonomy" id="1234143"/>
    <lineage>
        <taxon>Bacteria</taxon>
        <taxon>Pseudomonadati</taxon>
        <taxon>Pseudomonadota</taxon>
        <taxon>Gammaproteobacteria</taxon>
        <taxon>Oceanospirillales</taxon>
        <taxon>Endozoicomonadaceae</taxon>
        <taxon>Endozoicomonas</taxon>
    </lineage>
</organism>
<feature type="domain" description="ATPase dynein-related AAA" evidence="1">
    <location>
        <begin position="619"/>
        <end position="711"/>
    </location>
</feature>
<protein>
    <submittedName>
        <fullName evidence="2">AAA family ATPase</fullName>
    </submittedName>
</protein>
<evidence type="ECO:0000313" key="2">
    <source>
        <dbReference type="EMBL" id="UYM14594.1"/>
    </source>
</evidence>
<evidence type="ECO:0000313" key="3">
    <source>
        <dbReference type="Proteomes" id="UP001163255"/>
    </source>
</evidence>
<keyword evidence="3" id="KW-1185">Reference proteome</keyword>
<accession>A0ABY6GPC3</accession>
<dbReference type="SUPFAM" id="SSF52540">
    <property type="entry name" value="P-loop containing nucleoside triphosphate hydrolases"/>
    <property type="match status" value="1"/>
</dbReference>
<evidence type="ECO:0000259" key="1">
    <source>
        <dbReference type="Pfam" id="PF07728"/>
    </source>
</evidence>
<dbReference type="InterPro" id="IPR052934">
    <property type="entry name" value="Methyl-DNA_Rec/Restrict_Enz"/>
</dbReference>
<sequence>MGEYQWVPVFKEITGKLRGYRENQTQLVEWLREAGVSAALNDQNEKGEQFPLQVIDPFTFFAMFMKYGQGKRQQVLSKILSLMGILSDSPSDYSGVPSINAQNVWLFPYSFKRKDSDIPALWDLFEAAAEDRITDAIFDRVLSIKGVGFAKLTQCLFYCFPEQFLPINAQTKPWLSAQDYSNPSVWEDYRRLLGNIKTDHEEHFYVLSYQAWVENQGTPFTSQVAIEYLDERFPNTRRSTKHIVAFSTTDGRELAFDPKTKSVNIFVDSLPDPEYGFFLKQSYAAGKSRNHHLKQHAKSLMVGNPVYVLTIRSQEELDALCNWYELNKATEQLDLPPADLNCQTNDMIITTPLNQILFGPPGTGKTHHTAIKAIEILDPHHEALVNEDYAGIRSRYDELLNEGRISFVTFHQSFSYEDFIEGIKAETKDGSVEYSIEDGIFKRICALATSKATTSDGDIDNIDSRRIWKISLGNTLEGDENIYEDCIENGYSLLGWGDDIDFSDCATRDRVRQKLLESGWNEDEVNFPSSAINTFKNVIQSGDLIIVSDGNQKFRAIGEITGDYRFLEDDSEIPYRQCRDTQWLRVYTPSRPSDELFKKALSQMSLYELKSSTIKRDVLKQLLTKTIEIEASKPYVLVIDEINRGNISRVFGELITLLEPTKRAGAEEALSTTLPYSKEAFSVPDNLYVIGTMNTADRSLAQLDIALRRRFEFVEMMPEPSLLGGIEVEGISIKLLLSAINERIEALLDRDHTLGHSYFLPLKESGANTLENLARIFEKQILPLLQEYFFEDWERIHWVLNDHQKPEQYQFIWQQGHTKMTELFGDKVGKQISDRRWGINLKAFSLAESYRQTIRKRATKDLTTEKEEKEHN</sequence>
<reference evidence="2" key="1">
    <citation type="submission" date="2022-10" db="EMBL/GenBank/DDBJ databases">
        <title>Completed Genome Sequence of two octocoral isolated bacterium, Endozoicomonas euniceicola EF212T and Endozoicomonas gorgoniicola PS125T.</title>
        <authorList>
            <person name="Chiou Y.-J."/>
            <person name="Chen Y.-H."/>
        </authorList>
    </citation>
    <scope>NUCLEOTIDE SEQUENCE</scope>
    <source>
        <strain evidence="2">EF212</strain>
    </source>
</reference>
<dbReference type="Pfam" id="PF07728">
    <property type="entry name" value="AAA_5"/>
    <property type="match status" value="1"/>
</dbReference>
<dbReference type="Gene3D" id="3.40.50.300">
    <property type="entry name" value="P-loop containing nucleotide triphosphate hydrolases"/>
    <property type="match status" value="1"/>
</dbReference>
<dbReference type="InterPro" id="IPR027417">
    <property type="entry name" value="P-loop_NTPase"/>
</dbReference>
<dbReference type="PANTHER" id="PTHR37291:SF1">
    <property type="entry name" value="TYPE IV METHYL-DIRECTED RESTRICTION ENZYME ECOKMCRB SUBUNIT"/>
    <property type="match status" value="1"/>
</dbReference>
<dbReference type="RefSeq" id="WP_262596160.1">
    <property type="nucleotide sequence ID" value="NZ_CP103300.1"/>
</dbReference>
<dbReference type="EMBL" id="CP103300">
    <property type="protein sequence ID" value="UYM14594.1"/>
    <property type="molecule type" value="Genomic_DNA"/>
</dbReference>